<dbReference type="InterPro" id="IPR027417">
    <property type="entry name" value="P-loop_NTPase"/>
</dbReference>
<evidence type="ECO:0000259" key="5">
    <source>
        <dbReference type="PROSITE" id="PS50893"/>
    </source>
</evidence>
<dbReference type="GO" id="GO:0005524">
    <property type="term" value="F:ATP binding"/>
    <property type="evidence" value="ECO:0007669"/>
    <property type="project" value="UniProtKB-KW"/>
</dbReference>
<feature type="region of interest" description="Disordered" evidence="4">
    <location>
        <begin position="238"/>
        <end position="265"/>
    </location>
</feature>
<evidence type="ECO:0000256" key="3">
    <source>
        <dbReference type="ARBA" id="ARBA00022840"/>
    </source>
</evidence>
<dbReference type="SUPFAM" id="SSF52540">
    <property type="entry name" value="P-loop containing nucleoside triphosphate hydrolases"/>
    <property type="match status" value="1"/>
</dbReference>
<organism evidence="6 7">
    <name type="scientific">Phycicoccus endophyticus</name>
    <dbReference type="NCBI Taxonomy" id="1690220"/>
    <lineage>
        <taxon>Bacteria</taxon>
        <taxon>Bacillati</taxon>
        <taxon>Actinomycetota</taxon>
        <taxon>Actinomycetes</taxon>
        <taxon>Micrococcales</taxon>
        <taxon>Intrasporangiaceae</taxon>
        <taxon>Phycicoccus</taxon>
    </lineage>
</organism>
<protein>
    <submittedName>
        <fullName evidence="6">Metal ABC transporter ATP-binding protein</fullName>
    </submittedName>
</protein>
<dbReference type="Proteomes" id="UP000515976">
    <property type="component" value="Chromosome"/>
</dbReference>
<dbReference type="KEGG" id="pei:H9L10_04465"/>
<dbReference type="PROSITE" id="PS50893">
    <property type="entry name" value="ABC_TRANSPORTER_2"/>
    <property type="match status" value="1"/>
</dbReference>
<keyword evidence="2" id="KW-0547">Nucleotide-binding</keyword>
<dbReference type="AlphaFoldDB" id="A0A7G9R5N4"/>
<proteinExistence type="predicted"/>
<evidence type="ECO:0000256" key="2">
    <source>
        <dbReference type="ARBA" id="ARBA00022741"/>
    </source>
</evidence>
<keyword evidence="1" id="KW-0813">Transport</keyword>
<reference evidence="6 7" key="1">
    <citation type="submission" date="2020-08" db="EMBL/GenBank/DDBJ databases">
        <title>Genome sequence of Phycicoccus endophyticus JCM 31784T.</title>
        <authorList>
            <person name="Hyun D.-W."/>
            <person name="Bae J.-W."/>
        </authorList>
    </citation>
    <scope>NUCLEOTIDE SEQUENCE [LARGE SCALE GENOMIC DNA]</scope>
    <source>
        <strain evidence="6 7">JCM 31784</strain>
    </source>
</reference>
<dbReference type="SMART" id="SM00382">
    <property type="entry name" value="AAA"/>
    <property type="match status" value="1"/>
</dbReference>
<name>A0A7G9R5N4_9MICO</name>
<evidence type="ECO:0000313" key="6">
    <source>
        <dbReference type="EMBL" id="QNN50909.1"/>
    </source>
</evidence>
<dbReference type="InterPro" id="IPR003439">
    <property type="entry name" value="ABC_transporter-like_ATP-bd"/>
</dbReference>
<dbReference type="RefSeq" id="WP_166098827.1">
    <property type="nucleotide sequence ID" value="NZ_BMMY01000001.1"/>
</dbReference>
<dbReference type="EMBL" id="CP060712">
    <property type="protein sequence ID" value="QNN50909.1"/>
    <property type="molecule type" value="Genomic_DNA"/>
</dbReference>
<accession>A0A7G9R5N4</accession>
<dbReference type="PANTHER" id="PTHR42734">
    <property type="entry name" value="METAL TRANSPORT SYSTEM ATP-BINDING PROTEIN TM_0124-RELATED"/>
    <property type="match status" value="1"/>
</dbReference>
<dbReference type="CDD" id="cd03235">
    <property type="entry name" value="ABC_Metallic_Cations"/>
    <property type="match status" value="1"/>
</dbReference>
<dbReference type="Gene3D" id="3.40.50.300">
    <property type="entry name" value="P-loop containing nucleotide triphosphate hydrolases"/>
    <property type="match status" value="1"/>
</dbReference>
<dbReference type="GO" id="GO:0016887">
    <property type="term" value="F:ATP hydrolysis activity"/>
    <property type="evidence" value="ECO:0007669"/>
    <property type="project" value="InterPro"/>
</dbReference>
<dbReference type="InterPro" id="IPR050153">
    <property type="entry name" value="Metal_Ion_Import_ABC"/>
</dbReference>
<dbReference type="InterPro" id="IPR003593">
    <property type="entry name" value="AAA+_ATPase"/>
</dbReference>
<keyword evidence="3 6" id="KW-0067">ATP-binding</keyword>
<keyword evidence="7" id="KW-1185">Reference proteome</keyword>
<feature type="domain" description="ABC transporter" evidence="5">
    <location>
        <begin position="8"/>
        <end position="242"/>
    </location>
</feature>
<dbReference type="InterPro" id="IPR017871">
    <property type="entry name" value="ABC_transporter-like_CS"/>
</dbReference>
<dbReference type="PROSITE" id="PS00211">
    <property type="entry name" value="ABC_TRANSPORTER_1"/>
    <property type="match status" value="1"/>
</dbReference>
<evidence type="ECO:0000256" key="4">
    <source>
        <dbReference type="SAM" id="MobiDB-lite"/>
    </source>
</evidence>
<evidence type="ECO:0000256" key="1">
    <source>
        <dbReference type="ARBA" id="ARBA00022448"/>
    </source>
</evidence>
<evidence type="ECO:0000313" key="7">
    <source>
        <dbReference type="Proteomes" id="UP000515976"/>
    </source>
</evidence>
<dbReference type="Pfam" id="PF00005">
    <property type="entry name" value="ABC_tran"/>
    <property type="match status" value="1"/>
</dbReference>
<sequence length="265" mass="28052">MSAAPSLIDLRSASFGYGDRSVVSGVDLTIRPGEVVALLGPNGSGKSTLVKGLLGLTEHQGGQVLLLGTPREHFREHTRIGYVPQRHSLSTSVRATVTEIVAVGRLPHRPWWRPASREDREIVAASIRAVGLADRAGEEVASLSGGQQRRVLIARALAGQPELLVMDEPTAGVDRASQVALAETLRGLAARGTSMLVVTHELAALRDVVTRIVCMDSGHVDFDGPTAAYAAHVAAHAPGSTYDHTDRPRPPAPVGGPFDRPEARS</sequence>
<gene>
    <name evidence="6" type="ORF">H9L10_04465</name>
</gene>